<keyword evidence="2" id="KW-1185">Reference proteome</keyword>
<evidence type="ECO:0000313" key="1">
    <source>
        <dbReference type="EMBL" id="PBK67297.1"/>
    </source>
</evidence>
<gene>
    <name evidence="1" type="ORF">ARMSODRAFT_327257</name>
</gene>
<organism evidence="1 2">
    <name type="scientific">Armillaria solidipes</name>
    <dbReference type="NCBI Taxonomy" id="1076256"/>
    <lineage>
        <taxon>Eukaryota</taxon>
        <taxon>Fungi</taxon>
        <taxon>Dikarya</taxon>
        <taxon>Basidiomycota</taxon>
        <taxon>Agaricomycotina</taxon>
        <taxon>Agaricomycetes</taxon>
        <taxon>Agaricomycetidae</taxon>
        <taxon>Agaricales</taxon>
        <taxon>Marasmiineae</taxon>
        <taxon>Physalacriaceae</taxon>
        <taxon>Armillaria</taxon>
    </lineage>
</organism>
<sequence length="202" mass="22931">MRMALQGLGVRFRTCYRQKSSRNSLRDGTINGLDSKRVLSTFKENRSFKELPYFGFMFYLLWIPFEPWKSGRPSEMGLLWIQVRYAFLLLIGQRFGIQGPRCFAAITAGKIVWGSQGFRNPSASAISLSRAQYHEAWVDPLEPIYRVSSICCTIQTACSESGELRLRGGARLNSNGPICGATMSLQPWLLLVKCLRRVFFLA</sequence>
<proteinExistence type="predicted"/>
<protein>
    <submittedName>
        <fullName evidence="1">Uncharacterized protein</fullName>
    </submittedName>
</protein>
<dbReference type="AlphaFoldDB" id="A0A2H3BRT8"/>
<dbReference type="Proteomes" id="UP000218334">
    <property type="component" value="Unassembled WGS sequence"/>
</dbReference>
<name>A0A2H3BRT8_9AGAR</name>
<dbReference type="EMBL" id="KZ293437">
    <property type="protein sequence ID" value="PBK67297.1"/>
    <property type="molecule type" value="Genomic_DNA"/>
</dbReference>
<evidence type="ECO:0000313" key="2">
    <source>
        <dbReference type="Proteomes" id="UP000218334"/>
    </source>
</evidence>
<accession>A0A2H3BRT8</accession>
<reference evidence="2" key="1">
    <citation type="journal article" date="2017" name="Nat. Ecol. Evol.">
        <title>Genome expansion and lineage-specific genetic innovations in the forest pathogenic fungi Armillaria.</title>
        <authorList>
            <person name="Sipos G."/>
            <person name="Prasanna A.N."/>
            <person name="Walter M.C."/>
            <person name="O'Connor E."/>
            <person name="Balint B."/>
            <person name="Krizsan K."/>
            <person name="Kiss B."/>
            <person name="Hess J."/>
            <person name="Varga T."/>
            <person name="Slot J."/>
            <person name="Riley R."/>
            <person name="Boka B."/>
            <person name="Rigling D."/>
            <person name="Barry K."/>
            <person name="Lee J."/>
            <person name="Mihaltcheva S."/>
            <person name="LaButti K."/>
            <person name="Lipzen A."/>
            <person name="Waldron R."/>
            <person name="Moloney N.M."/>
            <person name="Sperisen C."/>
            <person name="Kredics L."/>
            <person name="Vagvoelgyi C."/>
            <person name="Patrignani A."/>
            <person name="Fitzpatrick D."/>
            <person name="Nagy I."/>
            <person name="Doyle S."/>
            <person name="Anderson J.B."/>
            <person name="Grigoriev I.V."/>
            <person name="Gueldener U."/>
            <person name="Muensterkoetter M."/>
            <person name="Nagy L.G."/>
        </authorList>
    </citation>
    <scope>NUCLEOTIDE SEQUENCE [LARGE SCALE GENOMIC DNA]</scope>
    <source>
        <strain evidence="2">28-4</strain>
    </source>
</reference>